<dbReference type="Proteomes" id="UP000294933">
    <property type="component" value="Unassembled WGS sequence"/>
</dbReference>
<reference evidence="11 12" key="1">
    <citation type="submission" date="2018-06" db="EMBL/GenBank/DDBJ databases">
        <title>A transcriptomic atlas of mushroom development highlights an independent origin of complex multicellularity.</title>
        <authorList>
            <consortium name="DOE Joint Genome Institute"/>
            <person name="Krizsan K."/>
            <person name="Almasi E."/>
            <person name="Merenyi Z."/>
            <person name="Sahu N."/>
            <person name="Viragh M."/>
            <person name="Koszo T."/>
            <person name="Mondo S."/>
            <person name="Kiss B."/>
            <person name="Balint B."/>
            <person name="Kues U."/>
            <person name="Barry K."/>
            <person name="Hegedus J.C."/>
            <person name="Henrissat B."/>
            <person name="Johnson J."/>
            <person name="Lipzen A."/>
            <person name="Ohm R."/>
            <person name="Nagy I."/>
            <person name="Pangilinan J."/>
            <person name="Yan J."/>
            <person name="Xiong Y."/>
            <person name="Grigoriev I.V."/>
            <person name="Hibbett D.S."/>
            <person name="Nagy L.G."/>
        </authorList>
    </citation>
    <scope>NUCLEOTIDE SEQUENCE [LARGE SCALE GENOMIC DNA]</scope>
    <source>
        <strain evidence="11 12">SZMC22713</strain>
    </source>
</reference>
<dbReference type="SUPFAM" id="SSF81995">
    <property type="entry name" value="beta-sandwich domain of Sec23/24"/>
    <property type="match status" value="1"/>
</dbReference>
<keyword evidence="6" id="KW-0736">Signalosome</keyword>
<comment type="similarity">
    <text evidence="3">Belongs to the CSN3 family.</text>
</comment>
<comment type="subcellular location">
    <subcellularLocation>
        <location evidence="2">Cytoplasm</location>
    </subcellularLocation>
    <subcellularLocation>
        <location evidence="1">Nucleus</location>
    </subcellularLocation>
</comment>
<protein>
    <recommendedName>
        <fullName evidence="4">COP9 signalosome complex subunit 3</fullName>
    </recommendedName>
</protein>
<feature type="domain" description="PCI" evidence="9">
    <location>
        <begin position="338"/>
        <end position="415"/>
    </location>
</feature>
<evidence type="ECO:0000313" key="12">
    <source>
        <dbReference type="Proteomes" id="UP000294933"/>
    </source>
</evidence>
<evidence type="ECO:0000256" key="2">
    <source>
        <dbReference type="ARBA" id="ARBA00004496"/>
    </source>
</evidence>
<gene>
    <name evidence="11" type="ORF">BD410DRAFT_896745</name>
</gene>
<dbReference type="Pfam" id="PF01399">
    <property type="entry name" value="PCI"/>
    <property type="match status" value="1"/>
</dbReference>
<evidence type="ECO:0000256" key="5">
    <source>
        <dbReference type="ARBA" id="ARBA00022490"/>
    </source>
</evidence>
<feature type="compositionally biased region" description="Gly residues" evidence="8">
    <location>
        <begin position="41"/>
        <end position="53"/>
    </location>
</feature>
<dbReference type="AlphaFoldDB" id="A0A4Y7QBD9"/>
<dbReference type="GO" id="GO:0006511">
    <property type="term" value="P:ubiquitin-dependent protein catabolic process"/>
    <property type="evidence" value="ECO:0007669"/>
    <property type="project" value="TreeGrafter"/>
</dbReference>
<dbReference type="Pfam" id="PF22788">
    <property type="entry name" value="COP9_hel_rpt"/>
    <property type="match status" value="1"/>
</dbReference>
<evidence type="ECO:0000259" key="9">
    <source>
        <dbReference type="Pfam" id="PF01399"/>
    </source>
</evidence>
<dbReference type="InterPro" id="IPR055089">
    <property type="entry name" value="COP9_N"/>
</dbReference>
<proteinExistence type="inferred from homology"/>
<keyword evidence="5" id="KW-0963">Cytoplasm</keyword>
<evidence type="ECO:0000256" key="4">
    <source>
        <dbReference type="ARBA" id="ARBA00014878"/>
    </source>
</evidence>
<keyword evidence="12" id="KW-1185">Reference proteome</keyword>
<dbReference type="PANTHER" id="PTHR10758">
    <property type="entry name" value="26S PROTEASOME NON-ATPASE REGULATORY SUBUNIT 3/COP9 SIGNALOSOME COMPLEX SUBUNIT 3"/>
    <property type="match status" value="1"/>
</dbReference>
<dbReference type="EMBL" id="ML170166">
    <property type="protein sequence ID" value="TDL24548.1"/>
    <property type="molecule type" value="Genomic_DNA"/>
</dbReference>
<evidence type="ECO:0000256" key="1">
    <source>
        <dbReference type="ARBA" id="ARBA00004123"/>
    </source>
</evidence>
<evidence type="ECO:0000256" key="8">
    <source>
        <dbReference type="SAM" id="MobiDB-lite"/>
    </source>
</evidence>
<dbReference type="OrthoDB" id="29061at2759"/>
<dbReference type="VEuPathDB" id="FungiDB:BD410DRAFT_896745"/>
<keyword evidence="7" id="KW-0539">Nucleus</keyword>
<dbReference type="GO" id="GO:0005737">
    <property type="term" value="C:cytoplasm"/>
    <property type="evidence" value="ECO:0007669"/>
    <property type="project" value="UniProtKB-SubCell"/>
</dbReference>
<evidence type="ECO:0000256" key="3">
    <source>
        <dbReference type="ARBA" id="ARBA00007084"/>
    </source>
</evidence>
<dbReference type="STRING" id="50990.A0A4Y7QBD9"/>
<name>A0A4Y7QBD9_9AGAM</name>
<dbReference type="GO" id="GO:0008180">
    <property type="term" value="C:COP9 signalosome"/>
    <property type="evidence" value="ECO:0007669"/>
    <property type="project" value="UniProtKB-KW"/>
</dbReference>
<feature type="region of interest" description="Disordered" evidence="8">
    <location>
        <begin position="1"/>
        <end position="60"/>
    </location>
</feature>
<accession>A0A4Y7QBD9</accession>
<dbReference type="InterPro" id="IPR050756">
    <property type="entry name" value="CSN3"/>
</dbReference>
<evidence type="ECO:0000256" key="6">
    <source>
        <dbReference type="ARBA" id="ARBA00022790"/>
    </source>
</evidence>
<dbReference type="PANTHER" id="PTHR10758:SF1">
    <property type="entry name" value="COP9 SIGNALOSOME COMPLEX SUBUNIT 3"/>
    <property type="match status" value="1"/>
</dbReference>
<feature type="compositionally biased region" description="Low complexity" evidence="8">
    <location>
        <begin position="9"/>
        <end position="31"/>
    </location>
</feature>
<dbReference type="InterPro" id="IPR000717">
    <property type="entry name" value="PCI_dom"/>
</dbReference>
<feature type="domain" description="COP9 signalosome complex subunit 3 N-terminal helical repeats" evidence="10">
    <location>
        <begin position="106"/>
        <end position="306"/>
    </location>
</feature>
<evidence type="ECO:0000313" key="11">
    <source>
        <dbReference type="EMBL" id="TDL24548.1"/>
    </source>
</evidence>
<evidence type="ECO:0000259" key="10">
    <source>
        <dbReference type="Pfam" id="PF22788"/>
    </source>
</evidence>
<organism evidence="11 12">
    <name type="scientific">Rickenella mellea</name>
    <dbReference type="NCBI Taxonomy" id="50990"/>
    <lineage>
        <taxon>Eukaryota</taxon>
        <taxon>Fungi</taxon>
        <taxon>Dikarya</taxon>
        <taxon>Basidiomycota</taxon>
        <taxon>Agaricomycotina</taxon>
        <taxon>Agaricomycetes</taxon>
        <taxon>Hymenochaetales</taxon>
        <taxon>Rickenellaceae</taxon>
        <taxon>Rickenella</taxon>
    </lineage>
</organism>
<evidence type="ECO:0000256" key="7">
    <source>
        <dbReference type="ARBA" id="ARBA00023242"/>
    </source>
</evidence>
<sequence length="486" mass="53280">MSNPPPAGPSQSQPQSQQSQTEAQPQQQPQQQQPPPPPPQHGGGGGGGNGGGNNTNNISNPALDTLINEITTATNILQLNKHLRSFTQSESREMILGSCMSGGRDPLLVLDVHRHTLGYLYLLSARFSYASVNVPNLPLVAEFCRGFDPAQARLAPDRVTMLAKGIVQAAEHSNILSAIIPPLFDLVTRYPPTRSHLTTLHPIFLRTCVSTRHFSSALPVLSYPITSIDTSLSDLTYNDHLVYHYAGGMALAALKRWADAEEFFEICVSAPAQAPAAVQMEALKKLTLVQLILYGKTKSVPKYTNQGLVRLLKSSPYGGLVRAYPSDQDTLNATLEKEEKLFTTDRNIGLLKQTMERAPRWRIKKLTETYITLSLHEIGRNIGIADVTRVRAMVLSMIEDNDIHATISADGTVTFDDPVPEYTKAQVEQVLAEAQAQTFHLAELDRAVGRSKEFLHKALKNKDDGAWGGEDLMGEKGASWAEEPLF</sequence>